<name>A0A7X6L9X0_9NOCA</name>
<protein>
    <submittedName>
        <fullName evidence="2">GNAT family N-acetyltransferase</fullName>
    </submittedName>
</protein>
<dbReference type="InterPro" id="IPR016181">
    <property type="entry name" value="Acyl_CoA_acyltransferase"/>
</dbReference>
<dbReference type="InterPro" id="IPR000182">
    <property type="entry name" value="GNAT_dom"/>
</dbReference>
<accession>A0A7X6L9X0</accession>
<gene>
    <name evidence="2" type="ORF">HGB38_29580</name>
</gene>
<proteinExistence type="predicted"/>
<dbReference type="RefSeq" id="WP_062973868.1">
    <property type="nucleotide sequence ID" value="NZ_JAAXOS010000017.1"/>
</dbReference>
<evidence type="ECO:0000259" key="1">
    <source>
        <dbReference type="PROSITE" id="PS51186"/>
    </source>
</evidence>
<reference evidence="2 3" key="1">
    <citation type="submission" date="2020-04" db="EMBL/GenBank/DDBJ databases">
        <title>MicrobeNet Type strains.</title>
        <authorList>
            <person name="Nicholson A.C."/>
        </authorList>
    </citation>
    <scope>NUCLEOTIDE SEQUENCE [LARGE SCALE GENOMIC DNA]</scope>
    <source>
        <strain evidence="2 3">DSM 44956</strain>
    </source>
</reference>
<keyword evidence="2" id="KW-0808">Transferase</keyword>
<keyword evidence="3" id="KW-1185">Reference proteome</keyword>
<dbReference type="Gene3D" id="3.40.630.30">
    <property type="match status" value="1"/>
</dbReference>
<dbReference type="PROSITE" id="PS51186">
    <property type="entry name" value="GNAT"/>
    <property type="match status" value="1"/>
</dbReference>
<evidence type="ECO:0000313" key="2">
    <source>
        <dbReference type="EMBL" id="NKY30335.1"/>
    </source>
</evidence>
<feature type="domain" description="N-acetyltransferase" evidence="1">
    <location>
        <begin position="142"/>
        <end position="276"/>
    </location>
</feature>
<organism evidence="2 3">
    <name type="scientific">Nocardia gamkensis</name>
    <dbReference type="NCBI Taxonomy" id="352869"/>
    <lineage>
        <taxon>Bacteria</taxon>
        <taxon>Bacillati</taxon>
        <taxon>Actinomycetota</taxon>
        <taxon>Actinomycetes</taxon>
        <taxon>Mycobacteriales</taxon>
        <taxon>Nocardiaceae</taxon>
        <taxon>Nocardia</taxon>
    </lineage>
</organism>
<dbReference type="SUPFAM" id="SSF55729">
    <property type="entry name" value="Acyl-CoA N-acyltransferases (Nat)"/>
    <property type="match status" value="1"/>
</dbReference>
<sequence>MRIEITTDAAEFRSVAGSFLLRDPLRHTVLTTTVANHVMGIDAPAEVSRFLCVRGEDASVVGAAMRVAGRDVYLGELPPEGIPAVARALADVVPESAGVEGVVADATAFAQHWGALLGKGFHQSYLTRLYRLGALRIPDAAGAPRRAVESDVALCGDWLRAMHEESGMASGLDEAAIRRRVDTGRWWLWERYGKPVALAAHHVPIQGWSRIGPVYTPPDARGHGYASALTAHVAELLRAESLDVCLFADIANATANRIYRTIGFHPTHEFAHYVFE</sequence>
<dbReference type="GO" id="GO:0016747">
    <property type="term" value="F:acyltransferase activity, transferring groups other than amino-acyl groups"/>
    <property type="evidence" value="ECO:0007669"/>
    <property type="project" value="InterPro"/>
</dbReference>
<dbReference type="Pfam" id="PF08445">
    <property type="entry name" value="FR47"/>
    <property type="match status" value="1"/>
</dbReference>
<evidence type="ECO:0000313" key="3">
    <source>
        <dbReference type="Proteomes" id="UP000540698"/>
    </source>
</evidence>
<dbReference type="Proteomes" id="UP000540698">
    <property type="component" value="Unassembled WGS sequence"/>
</dbReference>
<dbReference type="InterPro" id="IPR013653">
    <property type="entry name" value="GCN5-like_dom"/>
</dbReference>
<dbReference type="CDD" id="cd04301">
    <property type="entry name" value="NAT_SF"/>
    <property type="match status" value="1"/>
</dbReference>
<dbReference type="AlphaFoldDB" id="A0A7X6L9X0"/>
<dbReference type="EMBL" id="JAAXOS010000017">
    <property type="protein sequence ID" value="NKY30335.1"/>
    <property type="molecule type" value="Genomic_DNA"/>
</dbReference>
<comment type="caution">
    <text evidence="2">The sequence shown here is derived from an EMBL/GenBank/DDBJ whole genome shotgun (WGS) entry which is preliminary data.</text>
</comment>